<keyword evidence="6" id="KW-0133">Cell shape</keyword>
<dbReference type="Gene3D" id="3.40.1190.10">
    <property type="entry name" value="Mur-like, catalytic domain"/>
    <property type="match status" value="1"/>
</dbReference>
<feature type="domain" description="Mur ligase C-terminal" evidence="12">
    <location>
        <begin position="315"/>
        <end position="437"/>
    </location>
</feature>
<protein>
    <recommendedName>
        <fullName evidence="10">UDP-MurNAc-pentapeptide synthetase</fullName>
    </recommendedName>
</protein>
<dbReference type="InterPro" id="IPR000713">
    <property type="entry name" value="Mur_ligase_N"/>
</dbReference>
<dbReference type="InterPro" id="IPR035911">
    <property type="entry name" value="MurE/MurF_N"/>
</dbReference>
<dbReference type="HAMAP" id="MF_02019">
    <property type="entry name" value="MurF"/>
    <property type="match status" value="1"/>
</dbReference>
<evidence type="ECO:0000256" key="8">
    <source>
        <dbReference type="ARBA" id="ARBA00023306"/>
    </source>
</evidence>
<evidence type="ECO:0000256" key="10">
    <source>
        <dbReference type="ARBA" id="ARBA00031461"/>
    </source>
</evidence>
<dbReference type="AlphaFoldDB" id="A0A6J7TIU4"/>
<evidence type="ECO:0000256" key="1">
    <source>
        <dbReference type="ARBA" id="ARBA00022490"/>
    </source>
</evidence>
<proteinExistence type="inferred from homology"/>
<dbReference type="GO" id="GO:0005524">
    <property type="term" value="F:ATP binding"/>
    <property type="evidence" value="ECO:0007669"/>
    <property type="project" value="UniProtKB-KW"/>
</dbReference>
<evidence type="ECO:0000256" key="9">
    <source>
        <dbReference type="ARBA" id="ARBA00023316"/>
    </source>
</evidence>
<dbReference type="InterPro" id="IPR013221">
    <property type="entry name" value="Mur_ligase_cen"/>
</dbReference>
<keyword evidence="8" id="KW-0131">Cell cycle</keyword>
<evidence type="ECO:0000259" key="12">
    <source>
        <dbReference type="Pfam" id="PF02875"/>
    </source>
</evidence>
<dbReference type="InterPro" id="IPR036565">
    <property type="entry name" value="Mur-like_cat_sf"/>
</dbReference>
<keyword evidence="9" id="KW-0961">Cell wall biogenesis/degradation</keyword>
<dbReference type="Gene3D" id="3.40.1390.10">
    <property type="entry name" value="MurE/MurF, N-terminal domain"/>
    <property type="match status" value="1"/>
</dbReference>
<evidence type="ECO:0000256" key="6">
    <source>
        <dbReference type="ARBA" id="ARBA00022960"/>
    </source>
</evidence>
<keyword evidence="1" id="KW-0963">Cytoplasm</keyword>
<dbReference type="Pfam" id="PF08245">
    <property type="entry name" value="Mur_ligase_M"/>
    <property type="match status" value="1"/>
</dbReference>
<dbReference type="Pfam" id="PF01225">
    <property type="entry name" value="Mur_ligase"/>
    <property type="match status" value="1"/>
</dbReference>
<keyword evidence="5" id="KW-0067">ATP-binding</keyword>
<evidence type="ECO:0000313" key="14">
    <source>
        <dbReference type="EMBL" id="CAB5053734.1"/>
    </source>
</evidence>
<gene>
    <name evidence="14" type="ORF">UFOPK4307_00243</name>
</gene>
<feature type="domain" description="Mur ligase N-terminal catalytic" evidence="11">
    <location>
        <begin position="30"/>
        <end position="72"/>
    </location>
</feature>
<dbReference type="GO" id="GO:0071555">
    <property type="term" value="P:cell wall organization"/>
    <property type="evidence" value="ECO:0007669"/>
    <property type="project" value="UniProtKB-KW"/>
</dbReference>
<evidence type="ECO:0000259" key="13">
    <source>
        <dbReference type="Pfam" id="PF08245"/>
    </source>
</evidence>
<dbReference type="Gene3D" id="3.90.190.20">
    <property type="entry name" value="Mur ligase, C-terminal domain"/>
    <property type="match status" value="1"/>
</dbReference>
<dbReference type="InterPro" id="IPR004101">
    <property type="entry name" value="Mur_ligase_C"/>
</dbReference>
<evidence type="ECO:0000259" key="11">
    <source>
        <dbReference type="Pfam" id="PF01225"/>
    </source>
</evidence>
<keyword evidence="2" id="KW-0436">Ligase</keyword>
<dbReference type="SUPFAM" id="SSF53623">
    <property type="entry name" value="MurD-like peptide ligases, catalytic domain"/>
    <property type="match status" value="1"/>
</dbReference>
<dbReference type="GO" id="GO:0008360">
    <property type="term" value="P:regulation of cell shape"/>
    <property type="evidence" value="ECO:0007669"/>
    <property type="project" value="UniProtKB-KW"/>
</dbReference>
<feature type="domain" description="Mur ligase central" evidence="13">
    <location>
        <begin position="105"/>
        <end position="290"/>
    </location>
</feature>
<keyword evidence="4" id="KW-0547">Nucleotide-binding</keyword>
<evidence type="ECO:0000256" key="5">
    <source>
        <dbReference type="ARBA" id="ARBA00022840"/>
    </source>
</evidence>
<dbReference type="PANTHER" id="PTHR43024:SF1">
    <property type="entry name" value="UDP-N-ACETYLMURAMOYL-TRIPEPTIDE--D-ALANYL-D-ALANINE LIGASE"/>
    <property type="match status" value="1"/>
</dbReference>
<keyword evidence="3" id="KW-0132">Cell division</keyword>
<dbReference type="Pfam" id="PF02875">
    <property type="entry name" value="Mur_ligase_C"/>
    <property type="match status" value="1"/>
</dbReference>
<dbReference type="SUPFAM" id="SSF63418">
    <property type="entry name" value="MurE/MurF N-terminal domain"/>
    <property type="match status" value="1"/>
</dbReference>
<dbReference type="InterPro" id="IPR036615">
    <property type="entry name" value="Mur_ligase_C_dom_sf"/>
</dbReference>
<evidence type="ECO:0000256" key="3">
    <source>
        <dbReference type="ARBA" id="ARBA00022618"/>
    </source>
</evidence>
<evidence type="ECO:0000256" key="2">
    <source>
        <dbReference type="ARBA" id="ARBA00022598"/>
    </source>
</evidence>
<sequence length="466" mass="48573">MIAMKASEIASVVQGQLHGDDVTVTQAAVINSSEATPGSLFLAIKGERVDGHDFVADARSHGAVLTLSTQAVDGPHIVVADVVVALGKLAQHVRSNLLDLIVIGITGSQGKTTTKELLAAVLSSAAPTVAPKGNFNNEIGAPLSLLHCTAETKYCIVEMGARHKGDIAHLCSIAQPNIGLVLKVGTAHVGEFGSVAAIAETKSELISSLSPEATAILGTYDDYTPKMAALHKGKKISFGEGSECDIRATDIEVREGRAHFDLVTPEGRSAVGLRLVGLHQVANALAVASVATVLGFSLDQIASGLSTAESHAKWRMEIHELPSLVLINDAYNASPEAMAAALQTLVLFAQERGGESWAFVGKMNELGESSDADHAGIGTLASELGIDHLVCIGAPQYGAKIAPGSATTVHLCADKAEALTVAAHFNPGDVALVKASRSEKLEELADSISAQWMHKIEEMKESEENA</sequence>
<evidence type="ECO:0000256" key="7">
    <source>
        <dbReference type="ARBA" id="ARBA00022984"/>
    </source>
</evidence>
<keyword evidence="7" id="KW-0573">Peptidoglycan synthesis</keyword>
<dbReference type="InterPro" id="IPR051046">
    <property type="entry name" value="MurCDEF_CellWall_CoF430Synth"/>
</dbReference>
<dbReference type="EMBL" id="CAFBQO010000019">
    <property type="protein sequence ID" value="CAB5053734.1"/>
    <property type="molecule type" value="Genomic_DNA"/>
</dbReference>
<dbReference type="NCBIfam" id="TIGR01143">
    <property type="entry name" value="murF"/>
    <property type="match status" value="1"/>
</dbReference>
<evidence type="ECO:0000256" key="4">
    <source>
        <dbReference type="ARBA" id="ARBA00022741"/>
    </source>
</evidence>
<dbReference type="InterPro" id="IPR005863">
    <property type="entry name" value="UDP-N-AcMur_synth"/>
</dbReference>
<accession>A0A6J7TIU4</accession>
<dbReference type="GO" id="GO:0051301">
    <property type="term" value="P:cell division"/>
    <property type="evidence" value="ECO:0007669"/>
    <property type="project" value="UniProtKB-KW"/>
</dbReference>
<organism evidence="14">
    <name type="scientific">freshwater metagenome</name>
    <dbReference type="NCBI Taxonomy" id="449393"/>
    <lineage>
        <taxon>unclassified sequences</taxon>
        <taxon>metagenomes</taxon>
        <taxon>ecological metagenomes</taxon>
    </lineage>
</organism>
<dbReference type="GO" id="GO:0047480">
    <property type="term" value="F:UDP-N-acetylmuramoyl-tripeptide-D-alanyl-D-alanine ligase activity"/>
    <property type="evidence" value="ECO:0007669"/>
    <property type="project" value="InterPro"/>
</dbReference>
<dbReference type="SUPFAM" id="SSF53244">
    <property type="entry name" value="MurD-like peptide ligases, peptide-binding domain"/>
    <property type="match status" value="1"/>
</dbReference>
<name>A0A6J7TIU4_9ZZZZ</name>
<dbReference type="PANTHER" id="PTHR43024">
    <property type="entry name" value="UDP-N-ACETYLMURAMOYL-TRIPEPTIDE--D-ALANYL-D-ALANINE LIGASE"/>
    <property type="match status" value="1"/>
</dbReference>
<reference evidence="14" key="1">
    <citation type="submission" date="2020-05" db="EMBL/GenBank/DDBJ databases">
        <authorList>
            <person name="Chiriac C."/>
            <person name="Salcher M."/>
            <person name="Ghai R."/>
            <person name="Kavagutti S V."/>
        </authorList>
    </citation>
    <scope>NUCLEOTIDE SEQUENCE</scope>
</reference>
<dbReference type="GO" id="GO:0009252">
    <property type="term" value="P:peptidoglycan biosynthetic process"/>
    <property type="evidence" value="ECO:0007669"/>
    <property type="project" value="UniProtKB-KW"/>
</dbReference>